<dbReference type="PROSITE" id="PS00107">
    <property type="entry name" value="PROTEIN_KINASE_ATP"/>
    <property type="match status" value="2"/>
</dbReference>
<dbReference type="Gene3D" id="1.10.510.10">
    <property type="entry name" value="Transferase(Phosphotransferase) domain 1"/>
    <property type="match status" value="2"/>
</dbReference>
<comment type="caution">
    <text evidence="12">The sequence shown here is derived from an EMBL/GenBank/DDBJ whole genome shotgun (WGS) entry which is preliminary data.</text>
</comment>
<evidence type="ECO:0000256" key="2">
    <source>
        <dbReference type="ARBA" id="ARBA00012513"/>
    </source>
</evidence>
<dbReference type="PROSITE" id="PS50011">
    <property type="entry name" value="PROTEIN_KINASE_DOM"/>
    <property type="match status" value="2"/>
</dbReference>
<reference evidence="12" key="1">
    <citation type="submission" date="2023-07" db="EMBL/GenBank/DDBJ databases">
        <title>Chromosome-level genome assembly of Artemia franciscana.</title>
        <authorList>
            <person name="Jo E."/>
        </authorList>
    </citation>
    <scope>NUCLEOTIDE SEQUENCE</scope>
    <source>
        <tissue evidence="12">Whole body</tissue>
    </source>
</reference>
<feature type="binding site" evidence="10">
    <location>
        <position position="459"/>
    </location>
    <ligand>
        <name>ATP</name>
        <dbReference type="ChEBI" id="CHEBI:30616"/>
    </ligand>
</feature>
<keyword evidence="5 10" id="KW-0547">Nucleotide-binding</keyword>
<keyword evidence="13" id="KW-1185">Reference proteome</keyword>
<dbReference type="EMBL" id="JAVRJZ010000256">
    <property type="protein sequence ID" value="KAK2702569.1"/>
    <property type="molecule type" value="Genomic_DNA"/>
</dbReference>
<keyword evidence="6" id="KW-0418">Kinase</keyword>
<dbReference type="Gene3D" id="3.90.340.10">
    <property type="entry name" value="Nitric Oxide Synthase, Chain A, domain 1"/>
    <property type="match status" value="1"/>
</dbReference>
<dbReference type="Proteomes" id="UP001187531">
    <property type="component" value="Unassembled WGS sequence"/>
</dbReference>
<comment type="catalytic activity">
    <reaction evidence="8">
        <text>L-threonyl-[protein] + ATP = O-phospho-L-threonyl-[protein] + ADP + H(+)</text>
        <dbReference type="Rhea" id="RHEA:46608"/>
        <dbReference type="Rhea" id="RHEA-COMP:11060"/>
        <dbReference type="Rhea" id="RHEA-COMP:11605"/>
        <dbReference type="ChEBI" id="CHEBI:15378"/>
        <dbReference type="ChEBI" id="CHEBI:30013"/>
        <dbReference type="ChEBI" id="CHEBI:30616"/>
        <dbReference type="ChEBI" id="CHEBI:61977"/>
        <dbReference type="ChEBI" id="CHEBI:456216"/>
        <dbReference type="EC" id="2.7.11.1"/>
    </reaction>
</comment>
<keyword evidence="3" id="KW-0723">Serine/threonine-protein kinase</keyword>
<evidence type="ECO:0000313" key="13">
    <source>
        <dbReference type="Proteomes" id="UP001187531"/>
    </source>
</evidence>
<dbReference type="CDD" id="cd05122">
    <property type="entry name" value="PKc_STE"/>
    <property type="match status" value="1"/>
</dbReference>
<dbReference type="InterPro" id="IPR050629">
    <property type="entry name" value="STE20/SPS1-PAK"/>
</dbReference>
<dbReference type="Gene3D" id="3.30.200.20">
    <property type="entry name" value="Phosphorylase Kinase, domain 1"/>
    <property type="match status" value="1"/>
</dbReference>
<evidence type="ECO:0000313" key="12">
    <source>
        <dbReference type="EMBL" id="KAK2702569.1"/>
    </source>
</evidence>
<dbReference type="GO" id="GO:0006809">
    <property type="term" value="P:nitric oxide biosynthetic process"/>
    <property type="evidence" value="ECO:0007669"/>
    <property type="project" value="InterPro"/>
</dbReference>
<feature type="domain" description="Protein kinase" evidence="11">
    <location>
        <begin position="18"/>
        <end position="273"/>
    </location>
</feature>
<dbReference type="InterPro" id="IPR017441">
    <property type="entry name" value="Protein_kinase_ATP_BS"/>
</dbReference>
<keyword evidence="4" id="KW-0808">Transferase</keyword>
<evidence type="ECO:0000256" key="9">
    <source>
        <dbReference type="ARBA" id="ARBA00048679"/>
    </source>
</evidence>
<comment type="catalytic activity">
    <reaction evidence="9">
        <text>L-seryl-[protein] + ATP = O-phospho-L-seryl-[protein] + ADP + H(+)</text>
        <dbReference type="Rhea" id="RHEA:17989"/>
        <dbReference type="Rhea" id="RHEA-COMP:9863"/>
        <dbReference type="Rhea" id="RHEA-COMP:11604"/>
        <dbReference type="ChEBI" id="CHEBI:15378"/>
        <dbReference type="ChEBI" id="CHEBI:29999"/>
        <dbReference type="ChEBI" id="CHEBI:30616"/>
        <dbReference type="ChEBI" id="CHEBI:83421"/>
        <dbReference type="ChEBI" id="CHEBI:456216"/>
        <dbReference type="EC" id="2.7.11.1"/>
    </reaction>
</comment>
<dbReference type="GO" id="GO:0005524">
    <property type="term" value="F:ATP binding"/>
    <property type="evidence" value="ECO:0007669"/>
    <property type="project" value="UniProtKB-UniRule"/>
</dbReference>
<dbReference type="SUPFAM" id="SSF56512">
    <property type="entry name" value="Nitric oxide (NO) synthase oxygenase domain"/>
    <property type="match status" value="1"/>
</dbReference>
<evidence type="ECO:0000256" key="3">
    <source>
        <dbReference type="ARBA" id="ARBA00022527"/>
    </source>
</evidence>
<dbReference type="GO" id="GO:0004674">
    <property type="term" value="F:protein serine/threonine kinase activity"/>
    <property type="evidence" value="ECO:0007669"/>
    <property type="project" value="UniProtKB-KW"/>
</dbReference>
<dbReference type="AlphaFoldDB" id="A0AA88KU88"/>
<dbReference type="InterPro" id="IPR036119">
    <property type="entry name" value="NOS_N_sf"/>
</dbReference>
<dbReference type="InterPro" id="IPR004030">
    <property type="entry name" value="NOS_N"/>
</dbReference>
<accession>A0AA88KU88</accession>
<dbReference type="EC" id="2.7.11.1" evidence="2"/>
<dbReference type="InterPro" id="IPR011009">
    <property type="entry name" value="Kinase-like_dom_sf"/>
</dbReference>
<dbReference type="PANTHER" id="PTHR48012">
    <property type="entry name" value="STERILE20-LIKE KINASE, ISOFORM B-RELATED"/>
    <property type="match status" value="1"/>
</dbReference>
<dbReference type="InterPro" id="IPR000719">
    <property type="entry name" value="Prot_kinase_dom"/>
</dbReference>
<evidence type="ECO:0000256" key="6">
    <source>
        <dbReference type="ARBA" id="ARBA00022777"/>
    </source>
</evidence>
<feature type="binding site" evidence="10">
    <location>
        <position position="47"/>
    </location>
    <ligand>
        <name>ATP</name>
        <dbReference type="ChEBI" id="CHEBI:30616"/>
    </ligand>
</feature>
<dbReference type="InterPro" id="IPR008271">
    <property type="entry name" value="Ser/Thr_kinase_AS"/>
</dbReference>
<feature type="domain" description="Protein kinase" evidence="11">
    <location>
        <begin position="430"/>
        <end position="614"/>
    </location>
</feature>
<evidence type="ECO:0000256" key="1">
    <source>
        <dbReference type="ARBA" id="ARBA00008874"/>
    </source>
</evidence>
<dbReference type="SMART" id="SM00220">
    <property type="entry name" value="S_TKc"/>
    <property type="match status" value="2"/>
</dbReference>
<proteinExistence type="inferred from homology"/>
<dbReference type="SUPFAM" id="SSF56112">
    <property type="entry name" value="Protein kinase-like (PK-like)"/>
    <property type="match status" value="2"/>
</dbReference>
<dbReference type="Pfam" id="PF02898">
    <property type="entry name" value="NO_synthase"/>
    <property type="match status" value="1"/>
</dbReference>
<protein>
    <recommendedName>
        <fullName evidence="2">non-specific serine/threonine protein kinase</fullName>
        <ecNumber evidence="2">2.7.11.1</ecNumber>
    </recommendedName>
</protein>
<evidence type="ECO:0000256" key="8">
    <source>
        <dbReference type="ARBA" id="ARBA00047899"/>
    </source>
</evidence>
<evidence type="ECO:0000256" key="7">
    <source>
        <dbReference type="ARBA" id="ARBA00022840"/>
    </source>
</evidence>
<organism evidence="12 13">
    <name type="scientific">Artemia franciscana</name>
    <name type="common">Brine shrimp</name>
    <name type="synonym">Artemia sanfranciscana</name>
    <dbReference type="NCBI Taxonomy" id="6661"/>
    <lineage>
        <taxon>Eukaryota</taxon>
        <taxon>Metazoa</taxon>
        <taxon>Ecdysozoa</taxon>
        <taxon>Arthropoda</taxon>
        <taxon>Crustacea</taxon>
        <taxon>Branchiopoda</taxon>
        <taxon>Anostraca</taxon>
        <taxon>Artemiidae</taxon>
        <taxon>Artemia</taxon>
    </lineage>
</organism>
<dbReference type="Pfam" id="PF00069">
    <property type="entry name" value="Pkinase"/>
    <property type="match status" value="2"/>
</dbReference>
<evidence type="ECO:0000259" key="11">
    <source>
        <dbReference type="PROSITE" id="PS50011"/>
    </source>
</evidence>
<gene>
    <name evidence="12" type="ORF">QYM36_018825</name>
</gene>
<dbReference type="InterPro" id="IPR044943">
    <property type="entry name" value="NOS_dom_1"/>
</dbReference>
<evidence type="ECO:0000256" key="4">
    <source>
        <dbReference type="ARBA" id="ARBA00022679"/>
    </source>
</evidence>
<evidence type="ECO:0000256" key="5">
    <source>
        <dbReference type="ARBA" id="ARBA00022741"/>
    </source>
</evidence>
<dbReference type="PANTHER" id="PTHR48012:SF10">
    <property type="entry name" value="FI20177P1"/>
    <property type="match status" value="1"/>
</dbReference>
<comment type="similarity">
    <text evidence="1">Belongs to the protein kinase superfamily. STE Ser/Thr protein kinase family. STE20 subfamily.</text>
</comment>
<evidence type="ECO:0000256" key="10">
    <source>
        <dbReference type="PROSITE-ProRule" id="PRU10141"/>
    </source>
</evidence>
<dbReference type="GO" id="GO:0005737">
    <property type="term" value="C:cytoplasm"/>
    <property type="evidence" value="ECO:0007669"/>
    <property type="project" value="TreeGrafter"/>
</dbReference>
<dbReference type="PROSITE" id="PS00108">
    <property type="entry name" value="PROTEIN_KINASE_ST"/>
    <property type="match status" value="2"/>
</dbReference>
<dbReference type="GO" id="GO:0004517">
    <property type="term" value="F:nitric-oxide synthase activity"/>
    <property type="evidence" value="ECO:0007669"/>
    <property type="project" value="InterPro"/>
</dbReference>
<sequence>MVSTKQIAREKADPLTIYHNFVPLGRGGFGAVFKAQDKFTNETVAIKIVDVEQPHRSSEKIYREVEALAKLQSPYFPKFYGSYRRDQKLWIIMEFINGSSAMDLMMRGPVDEFYIRIILREVLKGINYLHSNNLIHRDIKAANILIGGNGEVKIGDLGGIIEATDSQWISGQDTMYGTRLWLSPEQLFNSRYNKKVDIWSLGITAIELSQREPPFFRQPEMEFIEHMSDVFLGGDYKLDYKFTMDFHNFIKRCLIGNPHRRPSAEELLNDPFIKGSSDKQFGSAEHLNRWSEIKTQIEETDGYIMKTEELKYGGTVAWRNAPRCPGRIQWNKVQAACEAFHIKLPTKAVVTIGTESVQEPVQSNMKLVSADASEGPHFTEYSFAVMRKYIWKFHQKCCGLLIRMILLATVISLVSTKQIAREKADPLTIYHNFVPLGRGGFGAVFKAQDKFTNETVAIKIVDVEQPHRSSEKIYREVEAFAKLQSPYFPKFYGSYRRDQKLWIIMEFINGSSAMDLMMRGPVDEFYIRIILREVLKGINYFHSNNLIHRDIKAANILIGGNGEVKIGDLGGIIEATDSQWISGQDTMYGTRLWLSPEQLFNSRYNKKVFIDSLE</sequence>
<keyword evidence="7 10" id="KW-0067">ATP-binding</keyword>
<name>A0AA88KU88_ARTSF</name>